<dbReference type="InterPro" id="IPR027417">
    <property type="entry name" value="P-loop_NTPase"/>
</dbReference>
<dbReference type="HOGENOM" id="CLU_2365308_0_0_1"/>
<organism evidence="2 3">
    <name type="scientific">Paxillus involutus ATCC 200175</name>
    <dbReference type="NCBI Taxonomy" id="664439"/>
    <lineage>
        <taxon>Eukaryota</taxon>
        <taxon>Fungi</taxon>
        <taxon>Dikarya</taxon>
        <taxon>Basidiomycota</taxon>
        <taxon>Agaricomycotina</taxon>
        <taxon>Agaricomycetes</taxon>
        <taxon>Agaricomycetidae</taxon>
        <taxon>Boletales</taxon>
        <taxon>Paxilineae</taxon>
        <taxon>Paxillaceae</taxon>
        <taxon>Paxillus</taxon>
    </lineage>
</organism>
<dbReference type="EMBL" id="KN819405">
    <property type="protein sequence ID" value="KIJ10442.1"/>
    <property type="molecule type" value="Genomic_DNA"/>
</dbReference>
<accession>A0A0C9TRJ6</accession>
<keyword evidence="1" id="KW-0813">Transport</keyword>
<gene>
    <name evidence="2" type="ORF">PAXINDRAFT_86049</name>
</gene>
<dbReference type="AlphaFoldDB" id="A0A0C9TRJ6"/>
<evidence type="ECO:0000313" key="3">
    <source>
        <dbReference type="Proteomes" id="UP000053647"/>
    </source>
</evidence>
<feature type="non-terminal residue" evidence="2">
    <location>
        <position position="1"/>
    </location>
</feature>
<dbReference type="Gene3D" id="3.40.50.300">
    <property type="entry name" value="P-loop containing nucleotide triphosphate hydrolases"/>
    <property type="match status" value="1"/>
</dbReference>
<reference evidence="2 3" key="1">
    <citation type="submission" date="2014-06" db="EMBL/GenBank/DDBJ databases">
        <authorList>
            <consortium name="DOE Joint Genome Institute"/>
            <person name="Kuo A."/>
            <person name="Kohler A."/>
            <person name="Nagy L.G."/>
            <person name="Floudas D."/>
            <person name="Copeland A."/>
            <person name="Barry K.W."/>
            <person name="Cichocki N."/>
            <person name="Veneault-Fourrey C."/>
            <person name="LaButti K."/>
            <person name="Lindquist E.A."/>
            <person name="Lipzen A."/>
            <person name="Lundell T."/>
            <person name="Morin E."/>
            <person name="Murat C."/>
            <person name="Sun H."/>
            <person name="Tunlid A."/>
            <person name="Henrissat B."/>
            <person name="Grigoriev I.V."/>
            <person name="Hibbett D.S."/>
            <person name="Martin F."/>
            <person name="Nordberg H.P."/>
            <person name="Cantor M.N."/>
            <person name="Hua S.X."/>
        </authorList>
    </citation>
    <scope>NUCLEOTIDE SEQUENCE [LARGE SCALE GENOMIC DNA]</scope>
    <source>
        <strain evidence="2 3">ATCC 200175</strain>
    </source>
</reference>
<dbReference type="PANTHER" id="PTHR19241">
    <property type="entry name" value="ATP-BINDING CASSETTE TRANSPORTER"/>
    <property type="match status" value="1"/>
</dbReference>
<reference evidence="3" key="2">
    <citation type="submission" date="2015-01" db="EMBL/GenBank/DDBJ databases">
        <title>Evolutionary Origins and Diversification of the Mycorrhizal Mutualists.</title>
        <authorList>
            <consortium name="DOE Joint Genome Institute"/>
            <consortium name="Mycorrhizal Genomics Consortium"/>
            <person name="Kohler A."/>
            <person name="Kuo A."/>
            <person name="Nagy L.G."/>
            <person name="Floudas D."/>
            <person name="Copeland A."/>
            <person name="Barry K.W."/>
            <person name="Cichocki N."/>
            <person name="Veneault-Fourrey C."/>
            <person name="LaButti K."/>
            <person name="Lindquist E.A."/>
            <person name="Lipzen A."/>
            <person name="Lundell T."/>
            <person name="Morin E."/>
            <person name="Murat C."/>
            <person name="Riley R."/>
            <person name="Ohm R."/>
            <person name="Sun H."/>
            <person name="Tunlid A."/>
            <person name="Henrissat B."/>
            <person name="Grigoriev I.V."/>
            <person name="Hibbett D.S."/>
            <person name="Martin F."/>
        </authorList>
    </citation>
    <scope>NUCLEOTIDE SEQUENCE [LARGE SCALE GENOMIC DNA]</scope>
    <source>
        <strain evidence="3">ATCC 200175</strain>
    </source>
</reference>
<dbReference type="Proteomes" id="UP000053647">
    <property type="component" value="Unassembled WGS sequence"/>
</dbReference>
<evidence type="ECO:0000256" key="1">
    <source>
        <dbReference type="ARBA" id="ARBA00022448"/>
    </source>
</evidence>
<sequence>PKLLLFLDEPTSHGLDSQSVWAIVTFLRELADNVQAILCTIDQPSAELFQVFDRLLLLGKGGQTVCFGDIGEGCSTLLEYFERNDAPTVTLTQTRE</sequence>
<name>A0A0C9TRJ6_PAXIN</name>
<dbReference type="SUPFAM" id="SSF52540">
    <property type="entry name" value="P-loop containing nucleoside triphosphate hydrolases"/>
    <property type="match status" value="1"/>
</dbReference>
<evidence type="ECO:0000313" key="2">
    <source>
        <dbReference type="EMBL" id="KIJ10442.1"/>
    </source>
</evidence>
<protein>
    <submittedName>
        <fullName evidence="2">Unplaced genomic scaffold PAXINscaffold_83, whole genome shotgun sequence</fullName>
    </submittedName>
</protein>
<proteinExistence type="predicted"/>
<dbReference type="OrthoDB" id="245989at2759"/>
<keyword evidence="3" id="KW-1185">Reference proteome</keyword>